<feature type="transmembrane region" description="Helical" evidence="5">
    <location>
        <begin position="342"/>
        <end position="363"/>
    </location>
</feature>
<evidence type="ECO:0000313" key="6">
    <source>
        <dbReference type="EMBL" id="CRZ01378.1"/>
    </source>
</evidence>
<dbReference type="GO" id="GO:0016020">
    <property type="term" value="C:membrane"/>
    <property type="evidence" value="ECO:0007669"/>
    <property type="project" value="UniProtKB-SubCell"/>
</dbReference>
<dbReference type="PANTHER" id="PTHR31652">
    <property type="entry name" value="LIMR FAMILY PROTEIN DDB_G0283707-RELATED"/>
    <property type="match status" value="1"/>
</dbReference>
<evidence type="ECO:0000256" key="1">
    <source>
        <dbReference type="ARBA" id="ARBA00004141"/>
    </source>
</evidence>
<evidence type="ECO:0000256" key="3">
    <source>
        <dbReference type="ARBA" id="ARBA00022989"/>
    </source>
</evidence>
<keyword evidence="4 5" id="KW-0472">Membrane</keyword>
<sequence length="486" mass="54007">MTDSTLYFDVVILLIVFISLAVIAVAGSVLLVIKFGHPDDKNVALLPKFVVIYSLFLAVSSVALFPIDVACRSSDALSSIIYYVWIAMFINIAAFLVIIIPLAIAFYEESSTDKSVCRSLIYGLVPLMLIGVAIAILYPFFGTNSLSPEDIQRFQSRSGWNYIPSSLSQIYSDHISIGYFGLAIMAMIGWIAFILFVPIGVAMLPIDMVRAFIHRPKALNIVEYTREKQAIGREASVLLKAAQDVGQSRKGSLNLFVGRSTKRSRKELLALEMQTYELKRRRMTLEIAYSYRGGNPLWYGLQLLLGVIYAILTIAWIVHLTLAVVVDASPALSTVLLELQKFGGTFPVFSIVAFVVLSEYLLLSAIKGSFKFSLGTAWLSIYPMEVGNTLMSAFLVNSWLILALVVPLIQFCTIAFADYVAGTVIGMIFLLRINNIRFFKGVLFYDNIYMYLMLWIFLITLLVVAVSSKGKRKEINIRSSAVVEGA</sequence>
<name>A0A0H5QHD3_9EUKA</name>
<dbReference type="PANTHER" id="PTHR31652:SF0">
    <property type="entry name" value="LIMR FAMILY PROTEIN DDB_G0283707-RELATED"/>
    <property type="match status" value="1"/>
</dbReference>
<dbReference type="AlphaFoldDB" id="A0A0H5QHD3"/>
<dbReference type="EMBL" id="HACM01000936">
    <property type="protein sequence ID" value="CRZ01378.1"/>
    <property type="molecule type" value="Transcribed_RNA"/>
</dbReference>
<organism evidence="6">
    <name type="scientific">Spongospora subterranea</name>
    <dbReference type="NCBI Taxonomy" id="70186"/>
    <lineage>
        <taxon>Eukaryota</taxon>
        <taxon>Sar</taxon>
        <taxon>Rhizaria</taxon>
        <taxon>Endomyxa</taxon>
        <taxon>Phytomyxea</taxon>
        <taxon>Plasmodiophorida</taxon>
        <taxon>Plasmodiophoridae</taxon>
        <taxon>Spongospora</taxon>
    </lineage>
</organism>
<protein>
    <recommendedName>
        <fullName evidence="7">LIMR family protein</fullName>
    </recommendedName>
</protein>
<comment type="subcellular location">
    <subcellularLocation>
        <location evidence="1">Membrane</location>
        <topology evidence="1">Multi-pass membrane protein</topology>
    </subcellularLocation>
</comment>
<feature type="transmembrane region" description="Helical" evidence="5">
    <location>
        <begin position="177"/>
        <end position="206"/>
    </location>
</feature>
<feature type="transmembrane region" description="Helical" evidence="5">
    <location>
        <begin position="6"/>
        <end position="33"/>
    </location>
</feature>
<evidence type="ECO:0000256" key="2">
    <source>
        <dbReference type="ARBA" id="ARBA00022692"/>
    </source>
</evidence>
<feature type="transmembrane region" description="Helical" evidence="5">
    <location>
        <begin position="448"/>
        <end position="468"/>
    </location>
</feature>
<keyword evidence="2 5" id="KW-0812">Transmembrane</keyword>
<accession>A0A0H5QHD3</accession>
<dbReference type="InterPro" id="IPR006876">
    <property type="entry name" value="LMBR1-like_membr_prot"/>
</dbReference>
<evidence type="ECO:0008006" key="7">
    <source>
        <dbReference type="Google" id="ProtNLM"/>
    </source>
</evidence>
<feature type="transmembrane region" description="Helical" evidence="5">
    <location>
        <begin position="119"/>
        <end position="141"/>
    </location>
</feature>
<reference evidence="6" key="1">
    <citation type="submission" date="2015-04" db="EMBL/GenBank/DDBJ databases">
        <title>The genome sequence of the plant pathogenic Rhizarian Plasmodiophora brassicae reveals insights in its biotrophic life cycle and the origin of chitin synthesis.</title>
        <authorList>
            <person name="Schwelm A."/>
            <person name="Fogelqvist J."/>
            <person name="Knaust A."/>
            <person name="Julke S."/>
            <person name="Lilja T."/>
            <person name="Dhandapani V."/>
            <person name="Bonilla-Rosso G."/>
            <person name="Karlsson M."/>
            <person name="Shevchenko A."/>
            <person name="Choi S.R."/>
            <person name="Kim H.G."/>
            <person name="Park J.Y."/>
            <person name="Lim Y.P."/>
            <person name="Ludwig-Muller J."/>
            <person name="Dixelius C."/>
        </authorList>
    </citation>
    <scope>NUCLEOTIDE SEQUENCE</scope>
    <source>
        <tissue evidence="6">Potato root galls</tissue>
    </source>
</reference>
<feature type="transmembrane region" description="Helical" evidence="5">
    <location>
        <begin position="297"/>
        <end position="322"/>
    </location>
</feature>
<evidence type="ECO:0000256" key="4">
    <source>
        <dbReference type="ARBA" id="ARBA00023136"/>
    </source>
</evidence>
<feature type="transmembrane region" description="Helical" evidence="5">
    <location>
        <begin position="79"/>
        <end position="107"/>
    </location>
</feature>
<feature type="transmembrane region" description="Helical" evidence="5">
    <location>
        <begin position="399"/>
        <end position="428"/>
    </location>
</feature>
<keyword evidence="3 5" id="KW-1133">Transmembrane helix</keyword>
<proteinExistence type="predicted"/>
<evidence type="ECO:0000256" key="5">
    <source>
        <dbReference type="SAM" id="Phobius"/>
    </source>
</evidence>
<feature type="transmembrane region" description="Helical" evidence="5">
    <location>
        <begin position="45"/>
        <end position="67"/>
    </location>
</feature>
<dbReference type="Pfam" id="PF04791">
    <property type="entry name" value="LMBR1"/>
    <property type="match status" value="1"/>
</dbReference>